<dbReference type="eggNOG" id="COG5266">
    <property type="taxonomic scope" value="Bacteria"/>
</dbReference>
<keyword evidence="1" id="KW-0732">Signal</keyword>
<dbReference type="OrthoDB" id="7873998at2"/>
<feature type="signal peptide" evidence="1">
    <location>
        <begin position="1"/>
        <end position="23"/>
    </location>
</feature>
<gene>
    <name evidence="2" type="ordered locus">AM1_0021</name>
</gene>
<proteinExistence type="predicted"/>
<protein>
    <recommendedName>
        <fullName evidence="4">Carboxypeptidase regulatory-like domain-containing protein</fullName>
    </recommendedName>
</protein>
<feature type="chain" id="PRO_5002748002" description="Carboxypeptidase regulatory-like domain-containing protein" evidence="1">
    <location>
        <begin position="24"/>
        <end position="153"/>
    </location>
</feature>
<evidence type="ECO:0000313" key="2">
    <source>
        <dbReference type="EMBL" id="ABW25110.1"/>
    </source>
</evidence>
<dbReference type="KEGG" id="amr:AM1_0021"/>
<organism evidence="2 3">
    <name type="scientific">Acaryochloris marina (strain MBIC 11017)</name>
    <dbReference type="NCBI Taxonomy" id="329726"/>
    <lineage>
        <taxon>Bacteria</taxon>
        <taxon>Bacillati</taxon>
        <taxon>Cyanobacteriota</taxon>
        <taxon>Cyanophyceae</taxon>
        <taxon>Acaryochloridales</taxon>
        <taxon>Acaryochloridaceae</taxon>
        <taxon>Acaryochloris</taxon>
    </lineage>
</organism>
<dbReference type="InterPro" id="IPR013783">
    <property type="entry name" value="Ig-like_fold"/>
</dbReference>
<dbReference type="RefSeq" id="WP_012160732.1">
    <property type="nucleotide sequence ID" value="NC_009925.1"/>
</dbReference>
<dbReference type="SUPFAM" id="SSF49478">
    <property type="entry name" value="Cna protein B-type domain"/>
    <property type="match status" value="1"/>
</dbReference>
<dbReference type="AlphaFoldDB" id="B0C4Z8"/>
<dbReference type="EMBL" id="CP000828">
    <property type="protein sequence ID" value="ABW25110.1"/>
    <property type="molecule type" value="Genomic_DNA"/>
</dbReference>
<evidence type="ECO:0000256" key="1">
    <source>
        <dbReference type="SAM" id="SignalP"/>
    </source>
</evidence>
<evidence type="ECO:0008006" key="4">
    <source>
        <dbReference type="Google" id="ProtNLM"/>
    </source>
</evidence>
<dbReference type="HOGENOM" id="CLU_105325_0_1_3"/>
<reference evidence="2 3" key="1">
    <citation type="journal article" date="2008" name="Proc. Natl. Acad. Sci. U.S.A.">
        <title>Niche adaptation and genome expansion in the chlorophyll d-producing cyanobacterium Acaryochloris marina.</title>
        <authorList>
            <person name="Swingley W.D."/>
            <person name="Chen M."/>
            <person name="Cheung P.C."/>
            <person name="Conrad A.L."/>
            <person name="Dejesa L.C."/>
            <person name="Hao J."/>
            <person name="Honchak B.M."/>
            <person name="Karbach L.E."/>
            <person name="Kurdoglu A."/>
            <person name="Lahiri S."/>
            <person name="Mastrian S.D."/>
            <person name="Miyashita H."/>
            <person name="Page L."/>
            <person name="Ramakrishna P."/>
            <person name="Satoh S."/>
            <person name="Sattley W.M."/>
            <person name="Shimada Y."/>
            <person name="Taylor H.L."/>
            <person name="Tomo T."/>
            <person name="Tsuchiya T."/>
            <person name="Wang Z.T."/>
            <person name="Raymond J."/>
            <person name="Mimuro M."/>
            <person name="Blankenship R.E."/>
            <person name="Touchman J.W."/>
        </authorList>
    </citation>
    <scope>NUCLEOTIDE SEQUENCE [LARGE SCALE GENOMIC DNA]</scope>
    <source>
        <strain evidence="3">MBIC 11017</strain>
    </source>
</reference>
<accession>B0C4Z8</accession>
<keyword evidence="3" id="KW-1185">Reference proteome</keyword>
<dbReference type="Gene3D" id="2.60.40.10">
    <property type="entry name" value="Immunoglobulins"/>
    <property type="match status" value="1"/>
</dbReference>
<dbReference type="Proteomes" id="UP000000268">
    <property type="component" value="Chromosome"/>
</dbReference>
<evidence type="ECO:0000313" key="3">
    <source>
        <dbReference type="Proteomes" id="UP000000268"/>
    </source>
</evidence>
<dbReference type="STRING" id="329726.AM1_0021"/>
<name>B0C4Z8_ACAM1</name>
<sequence length="153" mass="16705">MKSKVLMPLLLLAVLGVPVRVMAHALETNYVLEEVNKVQFTAVFSTGEPHKKAKVKIYSPDNLTEPVMETETDENGQFTFDTSEKMPGEWEVSIGESGHQDILTVPVTPKGININEISEVPQHQSPQIPLVAIVLSGGMGSAAVLSRKLRSIK</sequence>